<gene>
    <name evidence="3" type="ORF">NMOB1V02_LOCUS10384</name>
</gene>
<evidence type="ECO:0000256" key="2">
    <source>
        <dbReference type="SAM" id="SignalP"/>
    </source>
</evidence>
<organism evidence="3">
    <name type="scientific">Notodromas monacha</name>
    <dbReference type="NCBI Taxonomy" id="399045"/>
    <lineage>
        <taxon>Eukaryota</taxon>
        <taxon>Metazoa</taxon>
        <taxon>Ecdysozoa</taxon>
        <taxon>Arthropoda</taxon>
        <taxon>Crustacea</taxon>
        <taxon>Oligostraca</taxon>
        <taxon>Ostracoda</taxon>
        <taxon>Podocopa</taxon>
        <taxon>Podocopida</taxon>
        <taxon>Cypridocopina</taxon>
        <taxon>Cypridoidea</taxon>
        <taxon>Cyprididae</taxon>
        <taxon>Notodromas</taxon>
    </lineage>
</organism>
<feature type="non-terminal residue" evidence="3">
    <location>
        <position position="1"/>
    </location>
</feature>
<evidence type="ECO:0000313" key="3">
    <source>
        <dbReference type="EMBL" id="CAD7282763.1"/>
    </source>
</evidence>
<feature type="region of interest" description="Disordered" evidence="1">
    <location>
        <begin position="209"/>
        <end position="233"/>
    </location>
</feature>
<sequence length="233" mass="26728">MDLMRRVTATLGLLVLLANSIRARPQPHTYPGAWFWPRRGSHYTFNPPHHHHHHHHHNQHQHRTALPPSGASSLILMRPPRQNEDMETPAPIGMDDERSRFGAWGPRFVPVPRQSSNTWSTRWVTSSYPAVAATSPVQLHQAPQHPTNPHQHPHPHHYPQPHRYYQHRQHYPRKQQHQQHQSLHHPLSAMSLGVAANPNQANFGSKSEVEERLMQSTPGTVLVLNEPTTPKPT</sequence>
<feature type="chain" id="PRO_5036210328" evidence="2">
    <location>
        <begin position="24"/>
        <end position="233"/>
    </location>
</feature>
<feature type="region of interest" description="Disordered" evidence="1">
    <location>
        <begin position="46"/>
        <end position="66"/>
    </location>
</feature>
<dbReference type="Proteomes" id="UP000678499">
    <property type="component" value="Unassembled WGS sequence"/>
</dbReference>
<keyword evidence="4" id="KW-1185">Reference proteome</keyword>
<keyword evidence="2" id="KW-0732">Signal</keyword>
<feature type="compositionally biased region" description="Basic residues" evidence="1">
    <location>
        <begin position="151"/>
        <end position="160"/>
    </location>
</feature>
<feature type="compositionally biased region" description="Basic residues" evidence="1">
    <location>
        <begin position="48"/>
        <end position="63"/>
    </location>
</feature>
<name>A0A7R9BY14_9CRUS</name>
<protein>
    <submittedName>
        <fullName evidence="3">Uncharacterized protein</fullName>
    </submittedName>
</protein>
<feature type="region of interest" description="Disordered" evidence="1">
    <location>
        <begin position="138"/>
        <end position="160"/>
    </location>
</feature>
<dbReference type="AlphaFoldDB" id="A0A7R9BY14"/>
<dbReference type="EMBL" id="OA886323">
    <property type="protein sequence ID" value="CAD7282763.1"/>
    <property type="molecule type" value="Genomic_DNA"/>
</dbReference>
<proteinExistence type="predicted"/>
<accession>A0A7R9BY14</accession>
<evidence type="ECO:0000256" key="1">
    <source>
        <dbReference type="SAM" id="MobiDB-lite"/>
    </source>
</evidence>
<feature type="compositionally biased region" description="Low complexity" evidence="1">
    <location>
        <begin position="140"/>
        <end position="150"/>
    </location>
</feature>
<reference evidence="3" key="1">
    <citation type="submission" date="2020-11" db="EMBL/GenBank/DDBJ databases">
        <authorList>
            <person name="Tran Van P."/>
        </authorList>
    </citation>
    <scope>NUCLEOTIDE SEQUENCE</scope>
</reference>
<dbReference type="EMBL" id="CAJPEX010004286">
    <property type="protein sequence ID" value="CAG0922915.1"/>
    <property type="molecule type" value="Genomic_DNA"/>
</dbReference>
<feature type="signal peptide" evidence="2">
    <location>
        <begin position="1"/>
        <end position="23"/>
    </location>
</feature>
<evidence type="ECO:0000313" key="4">
    <source>
        <dbReference type="Proteomes" id="UP000678499"/>
    </source>
</evidence>